<reference evidence="8" key="1">
    <citation type="submission" date="2022-11" db="EMBL/GenBank/DDBJ databases">
        <authorList>
            <person name="Morgan W.R."/>
            <person name="Tartar A."/>
        </authorList>
    </citation>
    <scope>NUCLEOTIDE SEQUENCE</scope>
    <source>
        <strain evidence="8">ARSEF 373</strain>
    </source>
</reference>
<dbReference type="SUPFAM" id="SSF57903">
    <property type="entry name" value="FYVE/PHD zinc finger"/>
    <property type="match status" value="3"/>
</dbReference>
<evidence type="ECO:0000256" key="1">
    <source>
        <dbReference type="ARBA" id="ARBA00022723"/>
    </source>
</evidence>
<feature type="domain" description="START" evidence="7">
    <location>
        <begin position="312"/>
        <end position="500"/>
    </location>
</feature>
<evidence type="ECO:0000256" key="3">
    <source>
        <dbReference type="ARBA" id="ARBA00022833"/>
    </source>
</evidence>
<feature type="domain" description="FYVE-type" evidence="6">
    <location>
        <begin position="138"/>
        <end position="197"/>
    </location>
</feature>
<dbReference type="GO" id="GO:0008289">
    <property type="term" value="F:lipid binding"/>
    <property type="evidence" value="ECO:0007669"/>
    <property type="project" value="InterPro"/>
</dbReference>
<evidence type="ECO:0000259" key="7">
    <source>
        <dbReference type="PROSITE" id="PS50848"/>
    </source>
</evidence>
<dbReference type="InterPro" id="IPR017455">
    <property type="entry name" value="Znf_FYVE-rel"/>
</dbReference>
<dbReference type="PROSITE" id="PS50848">
    <property type="entry name" value="START"/>
    <property type="match status" value="3"/>
</dbReference>
<evidence type="ECO:0000256" key="2">
    <source>
        <dbReference type="ARBA" id="ARBA00022771"/>
    </source>
</evidence>
<keyword evidence="2 4" id="KW-0863">Zinc-finger</keyword>
<dbReference type="CDD" id="cd00065">
    <property type="entry name" value="FYVE_like_SF"/>
    <property type="match status" value="2"/>
</dbReference>
<protein>
    <recommendedName>
        <fullName evidence="10">FYVE-type domain-containing protein</fullName>
    </recommendedName>
</protein>
<evidence type="ECO:0000256" key="5">
    <source>
        <dbReference type="SAM" id="MobiDB-lite"/>
    </source>
</evidence>
<proteinExistence type="predicted"/>
<evidence type="ECO:0000313" key="9">
    <source>
        <dbReference type="Proteomes" id="UP001146120"/>
    </source>
</evidence>
<comment type="caution">
    <text evidence="8">The sequence shown here is derived from an EMBL/GenBank/DDBJ whole genome shotgun (WGS) entry which is preliminary data.</text>
</comment>
<feature type="domain" description="START" evidence="7">
    <location>
        <begin position="1"/>
        <end position="105"/>
    </location>
</feature>
<reference evidence="8" key="2">
    <citation type="journal article" date="2023" name="Microbiol Resour">
        <title>Decontamination and Annotation of the Draft Genome Sequence of the Oomycete Lagenidium giganteum ARSEF 373.</title>
        <authorList>
            <person name="Morgan W.R."/>
            <person name="Tartar A."/>
        </authorList>
    </citation>
    <scope>NUCLEOTIDE SEQUENCE</scope>
    <source>
        <strain evidence="8">ARSEF 373</strain>
    </source>
</reference>
<feature type="compositionally biased region" description="Basic and acidic residues" evidence="5">
    <location>
        <begin position="1173"/>
        <end position="1190"/>
    </location>
</feature>
<evidence type="ECO:0000313" key="8">
    <source>
        <dbReference type="EMBL" id="DAZ98927.1"/>
    </source>
</evidence>
<dbReference type="SUPFAM" id="SSF55961">
    <property type="entry name" value="Bet v1-like"/>
    <property type="match status" value="3"/>
</dbReference>
<evidence type="ECO:0000259" key="6">
    <source>
        <dbReference type="PROSITE" id="PS50178"/>
    </source>
</evidence>
<evidence type="ECO:0008006" key="10">
    <source>
        <dbReference type="Google" id="ProtNLM"/>
    </source>
</evidence>
<dbReference type="InterPro" id="IPR000306">
    <property type="entry name" value="Znf_FYVE"/>
</dbReference>
<dbReference type="InterPro" id="IPR052727">
    <property type="entry name" value="Rab4/Rab5_effector"/>
</dbReference>
<dbReference type="Gene3D" id="3.30.530.20">
    <property type="match status" value="3"/>
</dbReference>
<dbReference type="GO" id="GO:0008270">
    <property type="term" value="F:zinc ion binding"/>
    <property type="evidence" value="ECO:0007669"/>
    <property type="project" value="UniProtKB-KW"/>
</dbReference>
<keyword evidence="1" id="KW-0479">Metal-binding</keyword>
<feature type="domain" description="FYVE-type" evidence="6">
    <location>
        <begin position="533"/>
        <end position="592"/>
    </location>
</feature>
<dbReference type="PANTHER" id="PTHR13510:SF44">
    <property type="entry name" value="RABENOSYN-5"/>
    <property type="match status" value="1"/>
</dbReference>
<dbReference type="Gene3D" id="3.30.40.10">
    <property type="entry name" value="Zinc/RING finger domain, C3HC4 (zinc finger)"/>
    <property type="match status" value="3"/>
</dbReference>
<feature type="non-terminal residue" evidence="8">
    <location>
        <position position="1"/>
    </location>
</feature>
<feature type="region of interest" description="Disordered" evidence="5">
    <location>
        <begin position="1080"/>
        <end position="1126"/>
    </location>
</feature>
<dbReference type="Proteomes" id="UP001146120">
    <property type="component" value="Unassembled WGS sequence"/>
</dbReference>
<feature type="domain" description="START" evidence="7">
    <location>
        <begin position="821"/>
        <end position="950"/>
    </location>
</feature>
<feature type="region of interest" description="Disordered" evidence="5">
    <location>
        <begin position="1141"/>
        <end position="1213"/>
    </location>
</feature>
<dbReference type="PROSITE" id="PS50178">
    <property type="entry name" value="ZF_FYVE"/>
    <property type="match status" value="3"/>
</dbReference>
<feature type="domain" description="FYVE-type" evidence="6">
    <location>
        <begin position="988"/>
        <end position="1042"/>
    </location>
</feature>
<dbReference type="InterPro" id="IPR023393">
    <property type="entry name" value="START-like_dom_sf"/>
</dbReference>
<feature type="compositionally biased region" description="Low complexity" evidence="5">
    <location>
        <begin position="1228"/>
        <end position="1247"/>
    </location>
</feature>
<dbReference type="InterPro" id="IPR013083">
    <property type="entry name" value="Znf_RING/FYVE/PHD"/>
</dbReference>
<evidence type="ECO:0000256" key="4">
    <source>
        <dbReference type="PROSITE-ProRule" id="PRU00091"/>
    </source>
</evidence>
<dbReference type="PANTHER" id="PTHR13510">
    <property type="entry name" value="FYVE-FINGER-CONTAINING RAB5 EFFECTOR PROTEIN RABENOSYN-5-RELATED"/>
    <property type="match status" value="1"/>
</dbReference>
<dbReference type="EMBL" id="DAKRPA010000094">
    <property type="protein sequence ID" value="DAZ98927.1"/>
    <property type="molecule type" value="Genomic_DNA"/>
</dbReference>
<organism evidence="8 9">
    <name type="scientific">Lagenidium giganteum</name>
    <dbReference type="NCBI Taxonomy" id="4803"/>
    <lineage>
        <taxon>Eukaryota</taxon>
        <taxon>Sar</taxon>
        <taxon>Stramenopiles</taxon>
        <taxon>Oomycota</taxon>
        <taxon>Peronosporomycetes</taxon>
        <taxon>Pythiales</taxon>
        <taxon>Pythiaceae</taxon>
    </lineage>
</organism>
<accession>A0AAV2YWA3</accession>
<dbReference type="InterPro" id="IPR002913">
    <property type="entry name" value="START_lipid-bd_dom"/>
</dbReference>
<name>A0AAV2YWA3_9STRA</name>
<feature type="compositionally biased region" description="Acidic residues" evidence="5">
    <location>
        <begin position="1080"/>
        <end position="1093"/>
    </location>
</feature>
<keyword evidence="9" id="KW-1185">Reference proteome</keyword>
<feature type="region of interest" description="Disordered" evidence="5">
    <location>
        <begin position="1228"/>
        <end position="1273"/>
    </location>
</feature>
<feature type="compositionally biased region" description="Polar residues" evidence="5">
    <location>
        <begin position="1141"/>
        <end position="1165"/>
    </location>
</feature>
<dbReference type="Pfam" id="PF01363">
    <property type="entry name" value="FYVE"/>
    <property type="match status" value="3"/>
</dbReference>
<keyword evidence="3" id="KW-0862">Zinc</keyword>
<dbReference type="InterPro" id="IPR011011">
    <property type="entry name" value="Znf_FYVE_PHD"/>
</dbReference>
<dbReference type="Pfam" id="PF01852">
    <property type="entry name" value="START"/>
    <property type="match status" value="3"/>
</dbReference>
<dbReference type="SMART" id="SM00064">
    <property type="entry name" value="FYVE"/>
    <property type="match status" value="3"/>
</dbReference>
<sequence>ITVKWTAMETPSRFINNRDFVTLECQDTFTDSSGKRGWVRSIHSVSLPDVPDLYDSYGLVRGKLGHTGYVFIESDRPGYLEVIHMYQVDLQGSAVVPHSLFRRAMKTRVAAIVKVNKRLRELRLSQERLVDDCDLVPARDRVRCVVCSAKFGLLVRKHHCRRCGEVVCSKCCSQWTIKRGDADAKVRVCVTCCVESDNRANHVNVVEPTRSRRVRSFRKGNTTSCVTDVDEDNEFAFHDDEEMPTVRSDDDMLPKAQCLTNSRPLPLPNGYFHLDTLAPDHETYYKRRARDQTMSLIRLAHMRNDDYGPVRWKSAGTCKGVQMYEGVPKDSTTTRVNYVCGVASVVASLEEIAAYFDLSTTAKAKRFAREYTDDMLDGHVLHSVVPPTPTNPMHQITIKWTAIETPSPFINNRDFVTLECHDTFTYANGKRGWVRSVHSIDLPGVPELYDAYGLVRGKLDCSGFVFVESDKPRYLEVIHICQVDLQGNIVLPHSLFRLAMKTRIAAVVKINKRLRELRLSQEHLVDECDLVPPHNRTRCAVCVVKFGLMARKHHCRRCGEVVCSKCSAKWTIRRDHGHAQVRICVTCGIATDNRCRHTVSELSRSEPARSFSNRLTSSCISEDYDNSDNNDENDDMFTVRSTDNISRSLRDTPENRCCAPVAAFRRQVALRQISSLLPVEPMDITTPRAAQQPAPWATAIAEGADYSDGNWIEKERDGSPGARLTSDFDGPPGFFRLRKLSRSEHSFLKHQACEQAATLVQLAHMRDDDFGPVQWTPAGTCKGVQMSNVRMNYVCGVASVVATLEEVVAYFDLSTTAKTKRFAREYNDDMLDGCVLHTLVSPTVTNPMHQITVKWTAMETPSPFIHDRDFVTLECQDTFTDSTGKRGWVRSIHSINLPDVPDLYNDYGLVRGKLYRTGYVFIESDNPGYLEVIHMCQVDLKGSLVLPHSLFLRAMKTRIAAVVKLNKRLRELRLSQEHLVDECDLVPARDRAHCFVCAVKFGMLARKRNCRRCGEVVCSKCCSKWTIKRDHGHAQVRICVTCCVVSDNRAQHLEVVEPTISTSASILSDVNAVRCISEVDEEEDDDDDDDEENMYTLRSVDHSAKPVKSGKGSTRSTRRGPVVLSRRPVFRCRDSPTWSTKTKIVTSTRHSTRQSPRWSSTSAANCSVKHRSGGIDHSKARTTSRVDSRRSTRASSPKWRTADRSFGPLSTGNTESLMYQVSLGSSADSSLQPLYSSSSESENMLELMLGDSPPSSPIHRSRPGDASSVSVRHSTYEMQQQLADLSNQQRALETDLKTNMLEKARVAQEIKELQWALELLQDAAKTECPGR</sequence>
<gene>
    <name evidence="8" type="ORF">N0F65_001366</name>
</gene>